<dbReference type="EMBL" id="CP118942">
    <property type="protein sequence ID" value="WEE26759.1"/>
    <property type="molecule type" value="Genomic_DNA"/>
</dbReference>
<gene>
    <name evidence="1" type="ORF">PY771_00040</name>
</gene>
<sequence>MNNHHQGASAKTISREEYRRLDNRVTCILQQRWPANEINQWVGLLKGKQQSVACAILRRRHPRPALLDLPAVAPEVPAPYQARANRPTVPVLTTDGRSVGRRHIVDGLTPVAIDQSGTIRCAVTGRTLFIALGSHIDQANPGAADKLNPTYQPALHQVVADHRQIEAGE</sequence>
<dbReference type="AlphaFoldDB" id="A0AAX3P7T8"/>
<name>A0AAX3P7T8_AERHY</name>
<dbReference type="RefSeq" id="WP_275115674.1">
    <property type="nucleotide sequence ID" value="NZ_CP118942.1"/>
</dbReference>
<protein>
    <submittedName>
        <fullName evidence="1">Uncharacterized protein</fullName>
    </submittedName>
</protein>
<evidence type="ECO:0000313" key="1">
    <source>
        <dbReference type="EMBL" id="WEE26759.1"/>
    </source>
</evidence>
<proteinExistence type="predicted"/>
<organism evidence="1 2">
    <name type="scientific">Aeromonas hydrophila</name>
    <dbReference type="NCBI Taxonomy" id="644"/>
    <lineage>
        <taxon>Bacteria</taxon>
        <taxon>Pseudomonadati</taxon>
        <taxon>Pseudomonadota</taxon>
        <taxon>Gammaproteobacteria</taxon>
        <taxon>Aeromonadales</taxon>
        <taxon>Aeromonadaceae</taxon>
        <taxon>Aeromonas</taxon>
    </lineage>
</organism>
<reference evidence="1" key="1">
    <citation type="submission" date="2023-02" db="EMBL/GenBank/DDBJ databases">
        <title>The sequence of Aeromonas hydrophila K533.</title>
        <authorList>
            <person name="Luo X."/>
        </authorList>
    </citation>
    <scope>NUCLEOTIDE SEQUENCE</scope>
    <source>
        <strain evidence="1">K533</strain>
    </source>
</reference>
<accession>A0AAX3P7T8</accession>
<dbReference type="Proteomes" id="UP001214666">
    <property type="component" value="Chromosome"/>
</dbReference>
<evidence type="ECO:0000313" key="2">
    <source>
        <dbReference type="Proteomes" id="UP001214666"/>
    </source>
</evidence>